<dbReference type="OrthoDB" id="5837849at2759"/>
<proteinExistence type="predicted"/>
<dbReference type="GO" id="GO:0016973">
    <property type="term" value="P:poly(A)+ mRNA export from nucleus"/>
    <property type="evidence" value="ECO:0007669"/>
    <property type="project" value="InterPro"/>
</dbReference>
<dbReference type="GO" id="GO:0005634">
    <property type="term" value="C:nucleus"/>
    <property type="evidence" value="ECO:0007669"/>
    <property type="project" value="TreeGrafter"/>
</dbReference>
<feature type="region of interest" description="Disordered" evidence="1">
    <location>
        <begin position="76"/>
        <end position="193"/>
    </location>
</feature>
<feature type="compositionally biased region" description="Polar residues" evidence="1">
    <location>
        <begin position="20"/>
        <end position="31"/>
    </location>
</feature>
<organism evidence="3 4">
    <name type="scientific">Handroanthus impetiginosus</name>
    <dbReference type="NCBI Taxonomy" id="429701"/>
    <lineage>
        <taxon>Eukaryota</taxon>
        <taxon>Viridiplantae</taxon>
        <taxon>Streptophyta</taxon>
        <taxon>Embryophyta</taxon>
        <taxon>Tracheophyta</taxon>
        <taxon>Spermatophyta</taxon>
        <taxon>Magnoliopsida</taxon>
        <taxon>eudicotyledons</taxon>
        <taxon>Gunneridae</taxon>
        <taxon>Pentapetalae</taxon>
        <taxon>asterids</taxon>
        <taxon>lamiids</taxon>
        <taxon>Lamiales</taxon>
        <taxon>Bignoniaceae</taxon>
        <taxon>Crescentiina</taxon>
        <taxon>Tabebuia alliance</taxon>
        <taxon>Handroanthus</taxon>
    </lineage>
</organism>
<dbReference type="PANTHER" id="PTHR47701">
    <property type="entry name" value="PROTEIN MODIFIER OF SNC1 11"/>
    <property type="match status" value="1"/>
</dbReference>
<feature type="compositionally biased region" description="Low complexity" evidence="1">
    <location>
        <begin position="181"/>
        <end position="193"/>
    </location>
</feature>
<dbReference type="Proteomes" id="UP000231279">
    <property type="component" value="Unassembled WGS sequence"/>
</dbReference>
<evidence type="ECO:0000256" key="1">
    <source>
        <dbReference type="SAM" id="MobiDB-lite"/>
    </source>
</evidence>
<evidence type="ECO:0000259" key="2">
    <source>
        <dbReference type="Pfam" id="PF18592"/>
    </source>
</evidence>
<dbReference type="InterPro" id="IPR040746">
    <property type="entry name" value="THO1_MOS11_C"/>
</dbReference>
<keyword evidence="4" id="KW-1185">Reference proteome</keyword>
<dbReference type="Pfam" id="PF18592">
    <property type="entry name" value="Tho1_MOS11_C"/>
    <property type="match status" value="1"/>
</dbReference>
<dbReference type="STRING" id="429701.A0A2G9HCH1"/>
<reference evidence="4" key="1">
    <citation type="journal article" date="2018" name="Gigascience">
        <title>Genome assembly of the Pink Ipe (Handroanthus impetiginosus, Bignoniaceae), a highly valued, ecologically keystone Neotropical timber forest tree.</title>
        <authorList>
            <person name="Silva-Junior O.B."/>
            <person name="Grattapaglia D."/>
            <person name="Novaes E."/>
            <person name="Collevatti R.G."/>
        </authorList>
    </citation>
    <scope>NUCLEOTIDE SEQUENCE [LARGE SCALE GENOMIC DNA]</scope>
    <source>
        <strain evidence="4">cv. UFG-1</strain>
    </source>
</reference>
<sequence>MATATAPTVENPKNPVDLTSKPSATEDASSTQPPPVSAAGADESQGEPAVKAKASDVDGGGAVTYIQKKMKRAERFGMPVHMSEEEKRNSRAERFGTGSVVNGPDSSKQAEELKKKARAERFGIAQSAPSDEETKKKARLARFGSSSVTDSAEEDKKKARALRFSQLDSSSKANGKGNIQAKTGTADKAGGGT</sequence>
<evidence type="ECO:0000313" key="4">
    <source>
        <dbReference type="Proteomes" id="UP000231279"/>
    </source>
</evidence>
<accession>A0A2G9HCH1</accession>
<comment type="caution">
    <text evidence="3">The sequence shown here is derived from an EMBL/GenBank/DDBJ whole genome shotgun (WGS) entry which is preliminary data.</text>
</comment>
<name>A0A2G9HCH1_9LAMI</name>
<feature type="domain" description="THO1-MOS11 C-terminal" evidence="2">
    <location>
        <begin position="63"/>
        <end position="96"/>
    </location>
</feature>
<dbReference type="InterPro" id="IPR044209">
    <property type="entry name" value="MOS11"/>
</dbReference>
<dbReference type="EMBL" id="NKXS01002171">
    <property type="protein sequence ID" value="PIN15000.1"/>
    <property type="molecule type" value="Genomic_DNA"/>
</dbReference>
<feature type="compositionally biased region" description="Basic and acidic residues" evidence="1">
    <location>
        <begin position="82"/>
        <end position="94"/>
    </location>
</feature>
<evidence type="ECO:0000313" key="3">
    <source>
        <dbReference type="EMBL" id="PIN15000.1"/>
    </source>
</evidence>
<protein>
    <recommendedName>
        <fullName evidence="2">THO1-MOS11 C-terminal domain-containing protein</fullName>
    </recommendedName>
</protein>
<dbReference type="AlphaFoldDB" id="A0A2G9HCH1"/>
<feature type="region of interest" description="Disordered" evidence="1">
    <location>
        <begin position="1"/>
        <end position="62"/>
    </location>
</feature>
<dbReference type="PANTHER" id="PTHR47701:SF2">
    <property type="entry name" value="PROTEIN MODIFIER OF SNC1 11"/>
    <property type="match status" value="1"/>
</dbReference>
<gene>
    <name evidence="3" type="ORF">CDL12_12361</name>
</gene>